<accession>A0A2P7RZK3</accession>
<sequence>MSISFRNRLAFRLELLRQSRKEYGVGAVLAAVMVSIVAVPVFYFDSPVSNYERLQAVVISIPSVHMKGFSPSLYMAKLIDDGQLVTIKDSRLHEIGTIIKVERRTRKNGVVTYHLVPPGCETPDCAGP</sequence>
<gene>
    <name evidence="2" type="ORF">C7I85_26605</name>
</gene>
<evidence type="ECO:0000313" key="3">
    <source>
        <dbReference type="Proteomes" id="UP000240653"/>
    </source>
</evidence>
<name>A0A2P7RZK3_9HYPH</name>
<dbReference type="EMBL" id="PXYL01000023">
    <property type="protein sequence ID" value="PSJ55623.1"/>
    <property type="molecule type" value="Genomic_DNA"/>
</dbReference>
<keyword evidence="1" id="KW-0812">Transmembrane</keyword>
<evidence type="ECO:0000256" key="1">
    <source>
        <dbReference type="SAM" id="Phobius"/>
    </source>
</evidence>
<evidence type="ECO:0000313" key="2">
    <source>
        <dbReference type="EMBL" id="PSJ55623.1"/>
    </source>
</evidence>
<organism evidence="2 3">
    <name type="scientific">Pseudaminobacter soli</name>
    <name type="common">ex Li et al. 2025</name>
    <dbReference type="NCBI Taxonomy" id="1295366"/>
    <lineage>
        <taxon>Bacteria</taxon>
        <taxon>Pseudomonadati</taxon>
        <taxon>Pseudomonadota</taxon>
        <taxon>Alphaproteobacteria</taxon>
        <taxon>Hyphomicrobiales</taxon>
        <taxon>Phyllobacteriaceae</taxon>
        <taxon>Pseudaminobacter</taxon>
    </lineage>
</organism>
<proteinExistence type="predicted"/>
<keyword evidence="3" id="KW-1185">Reference proteome</keyword>
<dbReference type="Proteomes" id="UP000240653">
    <property type="component" value="Unassembled WGS sequence"/>
</dbReference>
<keyword evidence="1" id="KW-0472">Membrane</keyword>
<keyword evidence="1" id="KW-1133">Transmembrane helix</keyword>
<protein>
    <submittedName>
        <fullName evidence="2">Uncharacterized protein</fullName>
    </submittedName>
</protein>
<dbReference type="OrthoDB" id="8080397at2"/>
<comment type="caution">
    <text evidence="2">The sequence shown here is derived from an EMBL/GenBank/DDBJ whole genome shotgun (WGS) entry which is preliminary data.</text>
</comment>
<feature type="transmembrane region" description="Helical" evidence="1">
    <location>
        <begin position="21"/>
        <end position="44"/>
    </location>
</feature>
<dbReference type="AlphaFoldDB" id="A0A2P7RZK3"/>
<dbReference type="RefSeq" id="WP_146148976.1">
    <property type="nucleotide sequence ID" value="NZ_PXYL01000023.1"/>
</dbReference>
<reference evidence="2 3" key="1">
    <citation type="submission" date="2018-03" db="EMBL/GenBank/DDBJ databases">
        <title>The draft genome of Mesorhizobium soli JCM 19897.</title>
        <authorList>
            <person name="Li L."/>
            <person name="Liu L."/>
            <person name="Liang L."/>
            <person name="Wang T."/>
            <person name="Zhang X."/>
        </authorList>
    </citation>
    <scope>NUCLEOTIDE SEQUENCE [LARGE SCALE GENOMIC DNA]</scope>
    <source>
        <strain evidence="2 3">JCM 19897</strain>
    </source>
</reference>